<dbReference type="InterPro" id="IPR013786">
    <property type="entry name" value="AcylCoA_DH/ox_N"/>
</dbReference>
<sequence>MSAATETDRVAALARPVVADHDPKSVPVSEFLGACYDTGLSSVHFPKGLGGLGLSHFLQAVADEILHAAGGPVSPAMRPMEYGMAAPTVCEHPRGLRRDGRKLALQRALGLGGACVVTLCESVGTR</sequence>
<dbReference type="Gene3D" id="1.10.540.10">
    <property type="entry name" value="Acyl-CoA dehydrogenase/oxidase, N-terminal domain"/>
    <property type="match status" value="1"/>
</dbReference>
<evidence type="ECO:0000313" key="2">
    <source>
        <dbReference type="EMBL" id="ORW24369.1"/>
    </source>
</evidence>
<name>A0A1X1ZLW1_9MYCO</name>
<keyword evidence="3" id="KW-1185">Reference proteome</keyword>
<protein>
    <recommendedName>
        <fullName evidence="1">Acyl-CoA dehydrogenase/oxidase N-terminal domain-containing protein</fullName>
    </recommendedName>
</protein>
<dbReference type="GO" id="GO:0016627">
    <property type="term" value="F:oxidoreductase activity, acting on the CH-CH group of donors"/>
    <property type="evidence" value="ECO:0007669"/>
    <property type="project" value="InterPro"/>
</dbReference>
<organism evidence="2 3">
    <name type="scientific">Mycobacterium palustre</name>
    <dbReference type="NCBI Taxonomy" id="153971"/>
    <lineage>
        <taxon>Bacteria</taxon>
        <taxon>Bacillati</taxon>
        <taxon>Actinomycetota</taxon>
        <taxon>Actinomycetes</taxon>
        <taxon>Mycobacteriales</taxon>
        <taxon>Mycobacteriaceae</taxon>
        <taxon>Mycobacterium</taxon>
        <taxon>Mycobacterium simiae complex</taxon>
    </lineage>
</organism>
<proteinExistence type="predicted"/>
<dbReference type="Pfam" id="PF02771">
    <property type="entry name" value="Acyl-CoA_dh_N"/>
    <property type="match status" value="1"/>
</dbReference>
<dbReference type="STRING" id="153971.AWC19_09685"/>
<dbReference type="GO" id="GO:0050660">
    <property type="term" value="F:flavin adenine dinucleotide binding"/>
    <property type="evidence" value="ECO:0007669"/>
    <property type="project" value="InterPro"/>
</dbReference>
<dbReference type="InterPro" id="IPR009100">
    <property type="entry name" value="AcylCoA_DH/oxidase_NM_dom_sf"/>
</dbReference>
<reference evidence="2 3" key="1">
    <citation type="submission" date="2016-01" db="EMBL/GenBank/DDBJ databases">
        <title>The new phylogeny of the genus Mycobacterium.</title>
        <authorList>
            <person name="Tarcisio F."/>
            <person name="Conor M."/>
            <person name="Antonella G."/>
            <person name="Elisabetta G."/>
            <person name="Giulia F.S."/>
            <person name="Sara T."/>
            <person name="Anna F."/>
            <person name="Clotilde B."/>
            <person name="Roberto B."/>
            <person name="Veronica D.S."/>
            <person name="Fabio R."/>
            <person name="Monica P."/>
            <person name="Olivier J."/>
            <person name="Enrico T."/>
            <person name="Nicola S."/>
        </authorList>
    </citation>
    <scope>NUCLEOTIDE SEQUENCE [LARGE SCALE GENOMIC DNA]</scope>
    <source>
        <strain evidence="2 3">DSM 44572</strain>
    </source>
</reference>
<dbReference type="Proteomes" id="UP000193529">
    <property type="component" value="Unassembled WGS sequence"/>
</dbReference>
<accession>A0A1X1ZLW1</accession>
<dbReference type="AlphaFoldDB" id="A0A1X1ZLW1"/>
<dbReference type="SUPFAM" id="SSF56645">
    <property type="entry name" value="Acyl-CoA dehydrogenase NM domain-like"/>
    <property type="match status" value="1"/>
</dbReference>
<dbReference type="EMBL" id="LQPJ01000102">
    <property type="protein sequence ID" value="ORW24369.1"/>
    <property type="molecule type" value="Genomic_DNA"/>
</dbReference>
<gene>
    <name evidence="2" type="ORF">AWC19_09685</name>
</gene>
<feature type="domain" description="Acyl-CoA dehydrogenase/oxidase N-terminal" evidence="1">
    <location>
        <begin position="14"/>
        <end position="77"/>
    </location>
</feature>
<evidence type="ECO:0000259" key="1">
    <source>
        <dbReference type="Pfam" id="PF02771"/>
    </source>
</evidence>
<dbReference type="InterPro" id="IPR037069">
    <property type="entry name" value="AcylCoA_DH/ox_N_sf"/>
</dbReference>
<evidence type="ECO:0000313" key="3">
    <source>
        <dbReference type="Proteomes" id="UP000193529"/>
    </source>
</evidence>
<comment type="caution">
    <text evidence="2">The sequence shown here is derived from an EMBL/GenBank/DDBJ whole genome shotgun (WGS) entry which is preliminary data.</text>
</comment>